<dbReference type="CDD" id="cd01026">
    <property type="entry name" value="TOPRIM_OLD"/>
    <property type="match status" value="1"/>
</dbReference>
<gene>
    <name evidence="3" type="ORF">E4P82_07335</name>
</gene>
<dbReference type="PANTHER" id="PTHR43581:SF4">
    <property type="entry name" value="ATP_GTP PHOSPHATASE"/>
    <property type="match status" value="1"/>
</dbReference>
<dbReference type="PANTHER" id="PTHR43581">
    <property type="entry name" value="ATP/GTP PHOSPHATASE"/>
    <property type="match status" value="1"/>
</dbReference>
<dbReference type="InterPro" id="IPR051396">
    <property type="entry name" value="Bact_Antivir_Def_Nuclease"/>
</dbReference>
<dbReference type="CDD" id="cd00267">
    <property type="entry name" value="ABC_ATPase"/>
    <property type="match status" value="1"/>
</dbReference>
<name>A0ABX1TI26_9GAMM</name>
<evidence type="ECO:0000313" key="3">
    <source>
        <dbReference type="EMBL" id="NMQ19031.1"/>
    </source>
</evidence>
<organism evidence="3 4">
    <name type="scientific">Candidatus Competibacter phosphatis</name>
    <dbReference type="NCBI Taxonomy" id="221280"/>
    <lineage>
        <taxon>Bacteria</taxon>
        <taxon>Pseudomonadati</taxon>
        <taxon>Pseudomonadota</taxon>
        <taxon>Gammaproteobacteria</taxon>
        <taxon>Candidatus Competibacteraceae</taxon>
        <taxon>Candidatus Competibacter</taxon>
    </lineage>
</organism>
<dbReference type="InterPro" id="IPR041685">
    <property type="entry name" value="AAA_GajA/Old/RecF-like"/>
</dbReference>
<feature type="domain" description="OLD protein-like TOPRIM" evidence="2">
    <location>
        <begin position="405"/>
        <end position="476"/>
    </location>
</feature>
<evidence type="ECO:0000259" key="2">
    <source>
        <dbReference type="Pfam" id="PF20469"/>
    </source>
</evidence>
<proteinExistence type="predicted"/>
<comment type="caution">
    <text evidence="3">The sequence shown here is derived from an EMBL/GenBank/DDBJ whole genome shotgun (WGS) entry which is preliminary data.</text>
</comment>
<evidence type="ECO:0000259" key="1">
    <source>
        <dbReference type="Pfam" id="PF13175"/>
    </source>
</evidence>
<sequence length="677" mass="74686">MYLSSIIIRNFRQFGDGDAALDITFNSGVTALVGRNDSGKSAVIDAIRYALLTRDQEFIRIQPEDFHHDRMGKQATDIFIRCKMSGLDDNEKGAFAEYLSYEGNEVSLLINWTAKRLTESPGGRRWIDVSVRSGKDGAGPALEASVRQLLSSTYLRPLRDAEREMSPGRSSRLSQILANVPEIGQGDDFNEAALPVNAEAVNRLSLLGLSDYLRYSIERHEGISSAEDAINTQYLSLLSLTGDSLRGKIDVTEGGTSESRLRQILERLELGLLDATSGSQRGRYGLGSNNLLYMACELLLLGREPEGLPLLLIEEPEAHLHPQRQLRLMEFLTKAATNIAKHTKRTVQIILSTHSPNLASKIPLQNIVILDESRAFPLVRGQTRLETSDYRFLERFLDVTKANLFFAHGVIVVEGDAEAILLPVLANLMGTDLTEYGISIVNVGSTGLRRFSRIFQRRDDGAPRLSVPVACVADFDVMPDCAPEILGLVTGKDDPTWHSPKRRWKAVCDFGGDDNTQKQELNNWRTRLQSNDGQSVKTFVADHWTLEYDLAFCGLAEEVYIAASLALKDDALSEERKQRAEVEATARTAYEEMETAAKGNHAVLCTQVYQLFHSRRASKAIGAQYLADILAEVGKAAGFDTAAFAAKLPRYIVDVIAHVRRSASAPPAPDSGNSSNA</sequence>
<feature type="domain" description="Endonuclease GajA/Old nuclease/RecF-like AAA" evidence="1">
    <location>
        <begin position="1"/>
        <end position="88"/>
    </location>
</feature>
<evidence type="ECO:0000313" key="4">
    <source>
        <dbReference type="Proteomes" id="UP000760480"/>
    </source>
</evidence>
<dbReference type="InterPro" id="IPR027417">
    <property type="entry name" value="P-loop_NTPase"/>
</dbReference>
<feature type="domain" description="Endonuclease GajA/Old nuclease/RecF-like AAA" evidence="1">
    <location>
        <begin position="283"/>
        <end position="359"/>
    </location>
</feature>
<dbReference type="Pfam" id="PF13175">
    <property type="entry name" value="AAA_15"/>
    <property type="match status" value="2"/>
</dbReference>
<dbReference type="EMBL" id="SPMZ01000019">
    <property type="protein sequence ID" value="NMQ19031.1"/>
    <property type="molecule type" value="Genomic_DNA"/>
</dbReference>
<dbReference type="RefSeq" id="WP_169248289.1">
    <property type="nucleotide sequence ID" value="NZ_SPMZ01000019.1"/>
</dbReference>
<keyword evidence="4" id="KW-1185">Reference proteome</keyword>
<reference evidence="3 4" key="1">
    <citation type="submission" date="2019-03" db="EMBL/GenBank/DDBJ databases">
        <title>Metabolic reconstructions from genomes of highly enriched 'Candidatus Accumulibacter' and 'Candidatus Competibacter' bioreactor populations.</title>
        <authorList>
            <person name="Annavajhala M.K."/>
            <person name="Welles L."/>
            <person name="Abbas B."/>
            <person name="Sorokin D."/>
            <person name="Park H."/>
            <person name="Van Loosdrecht M."/>
            <person name="Chandran K."/>
        </authorList>
    </citation>
    <scope>NUCLEOTIDE SEQUENCE [LARGE SCALE GENOMIC DNA]</scope>
    <source>
        <strain evidence="3 4">SBR_G</strain>
    </source>
</reference>
<dbReference type="Proteomes" id="UP000760480">
    <property type="component" value="Unassembled WGS sequence"/>
</dbReference>
<protein>
    <submittedName>
        <fullName evidence="3">DUF2813 domain-containing protein</fullName>
    </submittedName>
</protein>
<dbReference type="InterPro" id="IPR034139">
    <property type="entry name" value="TOPRIM_OLD"/>
</dbReference>
<dbReference type="SUPFAM" id="SSF52540">
    <property type="entry name" value="P-loop containing nucleoside triphosphate hydrolases"/>
    <property type="match status" value="1"/>
</dbReference>
<accession>A0ABX1TI26</accession>
<dbReference type="Pfam" id="PF20469">
    <property type="entry name" value="OLD-like_TOPRIM"/>
    <property type="match status" value="1"/>
</dbReference>
<dbReference type="Gene3D" id="3.40.50.300">
    <property type="entry name" value="P-loop containing nucleotide triphosphate hydrolases"/>
    <property type="match status" value="1"/>
</dbReference>